<evidence type="ECO:0000313" key="2">
    <source>
        <dbReference type="Proteomes" id="UP000216020"/>
    </source>
</evidence>
<protein>
    <recommendedName>
        <fullName evidence="3">Carboxyvinyl-carboxyphosphonate phosphorylmutase</fullName>
    </recommendedName>
</protein>
<gene>
    <name evidence="1" type="ORF">CAL29_03235</name>
</gene>
<dbReference type="InterPro" id="IPR039556">
    <property type="entry name" value="ICL/PEPM"/>
</dbReference>
<dbReference type="SUPFAM" id="SSF51621">
    <property type="entry name" value="Phosphoenolpyruvate/pyruvate domain"/>
    <property type="match status" value="1"/>
</dbReference>
<dbReference type="RefSeq" id="WP_094851543.1">
    <property type="nucleotide sequence ID" value="NZ_NEVM01000001.1"/>
</dbReference>
<dbReference type="AlphaFoldDB" id="A0A261SJ24"/>
<organism evidence="1 2">
    <name type="scientific">Bordetella genomosp. 10</name>
    <dbReference type="NCBI Taxonomy" id="1416804"/>
    <lineage>
        <taxon>Bacteria</taxon>
        <taxon>Pseudomonadati</taxon>
        <taxon>Pseudomonadota</taxon>
        <taxon>Betaproteobacteria</taxon>
        <taxon>Burkholderiales</taxon>
        <taxon>Alcaligenaceae</taxon>
        <taxon>Bordetella</taxon>
    </lineage>
</organism>
<accession>A0A261SJ24</accession>
<proteinExistence type="predicted"/>
<dbReference type="Pfam" id="PF13714">
    <property type="entry name" value="PEP_mutase"/>
    <property type="match status" value="1"/>
</dbReference>
<dbReference type="Gene3D" id="3.20.20.60">
    <property type="entry name" value="Phosphoenolpyruvate-binding domains"/>
    <property type="match status" value="1"/>
</dbReference>
<sequence>MTTLHPGARLRELLREDSAGALIAPGCYDGISARLVEQAGFRVAYMSGLCVAATLGEPDVGVISVDAMVDRVRVITRASGLPLIADADSGYGGAVNVAHATRAFEAAGAAAIHLEDQPFPKKCAAMSGKKLVPVAEMTARVQTALAARRDRDFMIIARTDALAVEGLDASIARLRAYEDAGADATMLMSVSSEEDMRRVTSSLRKPTIVLMVEGLRPTVPARRLKQLGYPLVLYPVSLLQAQAYTHEHYLRQLRETGGAEAAASSMWSLPQIAALLGLEEANAIDEAFSGHVAKALAAVPAGAA</sequence>
<dbReference type="PANTHER" id="PTHR42905">
    <property type="entry name" value="PHOSPHOENOLPYRUVATE CARBOXYLASE"/>
    <property type="match status" value="1"/>
</dbReference>
<dbReference type="EMBL" id="NEVM01000001">
    <property type="protein sequence ID" value="OZI37438.1"/>
    <property type="molecule type" value="Genomic_DNA"/>
</dbReference>
<comment type="caution">
    <text evidence="1">The sequence shown here is derived from an EMBL/GenBank/DDBJ whole genome shotgun (WGS) entry which is preliminary data.</text>
</comment>
<keyword evidence="2" id="KW-1185">Reference proteome</keyword>
<dbReference type="InterPro" id="IPR040442">
    <property type="entry name" value="Pyrv_kinase-like_dom_sf"/>
</dbReference>
<dbReference type="InterPro" id="IPR015813">
    <property type="entry name" value="Pyrv/PenolPyrv_kinase-like_dom"/>
</dbReference>
<dbReference type="CDD" id="cd00377">
    <property type="entry name" value="ICL_PEPM"/>
    <property type="match status" value="1"/>
</dbReference>
<dbReference type="Proteomes" id="UP000216020">
    <property type="component" value="Unassembled WGS sequence"/>
</dbReference>
<dbReference type="PANTHER" id="PTHR42905:SF5">
    <property type="entry name" value="CARBOXYVINYL-CARBOXYPHOSPHONATE PHOSPHORYLMUTASE, CHLOROPLASTIC"/>
    <property type="match status" value="1"/>
</dbReference>
<evidence type="ECO:0000313" key="1">
    <source>
        <dbReference type="EMBL" id="OZI37438.1"/>
    </source>
</evidence>
<dbReference type="GO" id="GO:0016833">
    <property type="term" value="F:oxo-acid-lyase activity"/>
    <property type="evidence" value="ECO:0007669"/>
    <property type="project" value="UniProtKB-ARBA"/>
</dbReference>
<evidence type="ECO:0008006" key="3">
    <source>
        <dbReference type="Google" id="ProtNLM"/>
    </source>
</evidence>
<dbReference type="OrthoDB" id="9771433at2"/>
<reference evidence="2" key="1">
    <citation type="submission" date="2017-05" db="EMBL/GenBank/DDBJ databases">
        <title>Complete and WGS of Bordetella genogroups.</title>
        <authorList>
            <person name="Spilker T."/>
            <person name="Lipuma J."/>
        </authorList>
    </citation>
    <scope>NUCLEOTIDE SEQUENCE [LARGE SCALE GENOMIC DNA]</scope>
    <source>
        <strain evidence="2">AU16122</strain>
    </source>
</reference>
<name>A0A261SJ24_9BORD</name>